<dbReference type="Proteomes" id="UP000287651">
    <property type="component" value="Unassembled WGS sequence"/>
</dbReference>
<dbReference type="EMBL" id="AMZH03006183">
    <property type="protein sequence ID" value="RRT64464.1"/>
    <property type="molecule type" value="Genomic_DNA"/>
</dbReference>
<reference evidence="1 2" key="1">
    <citation type="journal article" date="2014" name="Agronomy (Basel)">
        <title>A Draft Genome Sequence for Ensete ventricosum, the Drought-Tolerant Tree Against Hunger.</title>
        <authorList>
            <person name="Harrison J."/>
            <person name="Moore K.A."/>
            <person name="Paszkiewicz K."/>
            <person name="Jones T."/>
            <person name="Grant M."/>
            <person name="Ambacheew D."/>
            <person name="Muzemil S."/>
            <person name="Studholme D.J."/>
        </authorList>
    </citation>
    <scope>NUCLEOTIDE SEQUENCE [LARGE SCALE GENOMIC DNA]</scope>
</reference>
<gene>
    <name evidence="1" type="ORF">B296_00037177</name>
</gene>
<protein>
    <submittedName>
        <fullName evidence="1">Uncharacterized protein</fullName>
    </submittedName>
</protein>
<organism evidence="1 2">
    <name type="scientific">Ensete ventricosum</name>
    <name type="common">Abyssinian banana</name>
    <name type="synonym">Musa ensete</name>
    <dbReference type="NCBI Taxonomy" id="4639"/>
    <lineage>
        <taxon>Eukaryota</taxon>
        <taxon>Viridiplantae</taxon>
        <taxon>Streptophyta</taxon>
        <taxon>Embryophyta</taxon>
        <taxon>Tracheophyta</taxon>
        <taxon>Spermatophyta</taxon>
        <taxon>Magnoliopsida</taxon>
        <taxon>Liliopsida</taxon>
        <taxon>Zingiberales</taxon>
        <taxon>Musaceae</taxon>
        <taxon>Ensete</taxon>
    </lineage>
</organism>
<comment type="caution">
    <text evidence="1">The sequence shown here is derived from an EMBL/GenBank/DDBJ whole genome shotgun (WGS) entry which is preliminary data.</text>
</comment>
<dbReference type="AlphaFoldDB" id="A0A426ZKN1"/>
<sequence>MCTQAADNLCSLAMIIPALEHRHWSTEMGDSLGDPFLCPSDVNRCYRHPEGLFLDPNDRFAITCTWSPKRAFRIRVAIAIPRSFEKVTMTSLCRESFPDCGRNSDSEIVRESYIDFSTLKSNRSLAIQARGAPCPSPTATCT</sequence>
<name>A0A426ZKN1_ENSVE</name>
<proteinExistence type="predicted"/>
<evidence type="ECO:0000313" key="2">
    <source>
        <dbReference type="Proteomes" id="UP000287651"/>
    </source>
</evidence>
<evidence type="ECO:0000313" key="1">
    <source>
        <dbReference type="EMBL" id="RRT64464.1"/>
    </source>
</evidence>
<accession>A0A426ZKN1</accession>